<name>A0A1F4USM8_UNCKA</name>
<organism evidence="2 3">
    <name type="scientific">candidate division WWE3 bacterium RIFCSPHIGHO2_01_FULL_42_13</name>
    <dbReference type="NCBI Taxonomy" id="1802617"/>
    <lineage>
        <taxon>Bacteria</taxon>
        <taxon>Katanobacteria</taxon>
    </lineage>
</organism>
<dbReference type="Proteomes" id="UP000176608">
    <property type="component" value="Unassembled WGS sequence"/>
</dbReference>
<evidence type="ECO:0000313" key="2">
    <source>
        <dbReference type="EMBL" id="OGC47916.1"/>
    </source>
</evidence>
<keyword evidence="1" id="KW-1133">Transmembrane helix</keyword>
<sequence length="138" mass="14234">MISNVKAALGTTLGILFGILVGFTIFQVAYGVTGGAGTTYFLTLLLAVASYAFLSSKDTPAVFLMDVLAFLFAGIIGAISITAENPAGQQEFVILVCLIVACVHASAAIYYGYGLDKLSESKAEKPAPKATAKASTKA</sequence>
<dbReference type="AlphaFoldDB" id="A0A1F4USM8"/>
<comment type="caution">
    <text evidence="2">The sequence shown here is derived from an EMBL/GenBank/DDBJ whole genome shotgun (WGS) entry which is preliminary data.</text>
</comment>
<reference evidence="2 3" key="1">
    <citation type="journal article" date="2016" name="Nat. Commun.">
        <title>Thousands of microbial genomes shed light on interconnected biogeochemical processes in an aquifer system.</title>
        <authorList>
            <person name="Anantharaman K."/>
            <person name="Brown C.T."/>
            <person name="Hug L.A."/>
            <person name="Sharon I."/>
            <person name="Castelle C.J."/>
            <person name="Probst A.J."/>
            <person name="Thomas B.C."/>
            <person name="Singh A."/>
            <person name="Wilkins M.J."/>
            <person name="Karaoz U."/>
            <person name="Brodie E.L."/>
            <person name="Williams K.H."/>
            <person name="Hubbard S.S."/>
            <person name="Banfield J.F."/>
        </authorList>
    </citation>
    <scope>NUCLEOTIDE SEQUENCE [LARGE SCALE GENOMIC DNA]</scope>
</reference>
<dbReference type="EMBL" id="MEVA01000001">
    <property type="protein sequence ID" value="OGC47916.1"/>
    <property type="molecule type" value="Genomic_DNA"/>
</dbReference>
<evidence type="ECO:0000256" key="1">
    <source>
        <dbReference type="SAM" id="Phobius"/>
    </source>
</evidence>
<proteinExistence type="predicted"/>
<feature type="transmembrane region" description="Helical" evidence="1">
    <location>
        <begin position="93"/>
        <end position="113"/>
    </location>
</feature>
<feature type="transmembrane region" description="Helical" evidence="1">
    <location>
        <begin position="36"/>
        <end position="54"/>
    </location>
</feature>
<feature type="transmembrane region" description="Helical" evidence="1">
    <location>
        <begin position="61"/>
        <end position="81"/>
    </location>
</feature>
<accession>A0A1F4USM8</accession>
<feature type="transmembrane region" description="Helical" evidence="1">
    <location>
        <begin position="7"/>
        <end position="30"/>
    </location>
</feature>
<evidence type="ECO:0000313" key="3">
    <source>
        <dbReference type="Proteomes" id="UP000176608"/>
    </source>
</evidence>
<keyword evidence="1" id="KW-0812">Transmembrane</keyword>
<keyword evidence="1" id="KW-0472">Membrane</keyword>
<protein>
    <submittedName>
        <fullName evidence="2">Uncharacterized protein</fullName>
    </submittedName>
</protein>
<gene>
    <name evidence="2" type="ORF">A2886_01515</name>
</gene>